<dbReference type="GO" id="GO:0000177">
    <property type="term" value="C:cytoplasmic exosome (RNase complex)"/>
    <property type="evidence" value="ECO:0000318"/>
    <property type="project" value="GO_Central"/>
</dbReference>
<dbReference type="Reactome" id="R-CEL-9930044">
    <property type="pathway name" value="Nuclear RNA decay"/>
</dbReference>
<dbReference type="Gene3D" id="3.30.230.70">
    <property type="entry name" value="GHMP Kinase, N-terminal domain"/>
    <property type="match status" value="1"/>
</dbReference>
<dbReference type="HOGENOM" id="CLU_089071_0_0_1"/>
<keyword evidence="6" id="KW-1267">Proteomics identification</keyword>
<dbReference type="Reactome" id="R-CEL-6791226">
    <property type="pathway name" value="Major pathway of rRNA processing in the nucleolus and cytosol"/>
</dbReference>
<dbReference type="AlphaFoldDB" id="Q9N4P9"/>
<dbReference type="FunCoup" id="Q9N4P9">
    <property type="interactions" value="49"/>
</dbReference>
<dbReference type="InterPro" id="IPR050080">
    <property type="entry name" value="RNase_PH"/>
</dbReference>
<dbReference type="InParanoid" id="Q9N4P9"/>
<accession>Q9N4P9</accession>
<dbReference type="OMA" id="MVHKYSQ"/>
<dbReference type="EMBL" id="BX284603">
    <property type="protein sequence ID" value="CCD72537.1"/>
    <property type="molecule type" value="Genomic_DNA"/>
</dbReference>
<dbReference type="PANTHER" id="PTHR11953">
    <property type="entry name" value="EXOSOME COMPLEX COMPONENT"/>
    <property type="match status" value="1"/>
</dbReference>
<proteinExistence type="evidence at protein level"/>
<dbReference type="InterPro" id="IPR001247">
    <property type="entry name" value="ExoRNase_PH_dom1"/>
</dbReference>
<dbReference type="Proteomes" id="UP000001940">
    <property type="component" value="Chromosome III"/>
</dbReference>
<dbReference type="GO" id="GO:0003723">
    <property type="term" value="F:RNA binding"/>
    <property type="evidence" value="ECO:0000318"/>
    <property type="project" value="GO_Central"/>
</dbReference>
<dbReference type="AGR" id="WB:WBGene00000202"/>
<dbReference type="Bgee" id="WBGene00000202">
    <property type="expression patterns" value="Expressed in adult organism and 3 other cell types or tissues"/>
</dbReference>
<dbReference type="PaxDb" id="6239-Y6D11A.1"/>
<dbReference type="GO" id="GO:0016075">
    <property type="term" value="P:rRNA catabolic process"/>
    <property type="evidence" value="ECO:0000318"/>
    <property type="project" value="GO_Central"/>
</dbReference>
<dbReference type="GO" id="GO:0034475">
    <property type="term" value="P:U4 snRNA 3'-end processing"/>
    <property type="evidence" value="ECO:0000318"/>
    <property type="project" value="GO_Central"/>
</dbReference>
<dbReference type="Reactome" id="R-CEL-450385">
    <property type="pathway name" value="Butyrate Response Factor 1 (BRF1) binds and destabilizes mRNA"/>
</dbReference>
<dbReference type="OrthoDB" id="2504340at2759"/>
<evidence type="ECO:0000313" key="5">
    <source>
        <dbReference type="WormBase" id="Y6D11A.1"/>
    </source>
</evidence>
<evidence type="ECO:0000313" key="3">
    <source>
        <dbReference type="EMBL" id="CCD72537.1"/>
    </source>
</evidence>
<gene>
    <name evidence="3 5" type="primary">exos-4.2</name>
    <name evidence="3" type="ORF">CELE_Y6D11A.1</name>
    <name evidence="5" type="ORF">Y6D11A.1</name>
</gene>
<dbReference type="GO" id="GO:0005730">
    <property type="term" value="C:nucleolus"/>
    <property type="evidence" value="ECO:0000318"/>
    <property type="project" value="GO_Central"/>
</dbReference>
<dbReference type="RefSeq" id="NP_001380008.1">
    <property type="nucleotide sequence ID" value="NM_001393267.1"/>
</dbReference>
<dbReference type="GO" id="GO:0071051">
    <property type="term" value="P:poly(A)-dependent snoRNA 3'-end processing"/>
    <property type="evidence" value="ECO:0000318"/>
    <property type="project" value="GO_Central"/>
</dbReference>
<sequence>MPTTRSNLSIPLTHLARIDDDRMETDSEEHKRANTAFRPLCVKCGVFGAQDGSGYAEFGNTRVLAQITGPDGDGKWEEDRAKITIELKGIEDSVKVAEYRAQLASAVSAVIFASKYPGKVIEIEITVLSDDGGVLSTALSAVTLAISHSGIENMGLMASVHVAMNSDGECLTDPSTSESEGAIGGVTFAFVPNLGQTTCVDIYGRIPLKSTSSLLEFAKQRACALVPTIHKAIVNSVRERK</sequence>
<dbReference type="UCSC" id="Y6D11A.1">
    <property type="organism name" value="c. elegans"/>
</dbReference>
<dbReference type="WormBase" id="Y6D11A.1">
    <property type="protein sequence ID" value="CE30059"/>
    <property type="gene ID" value="WBGene00000202"/>
    <property type="gene designation" value="exos-4.2"/>
</dbReference>
<dbReference type="InterPro" id="IPR027408">
    <property type="entry name" value="PNPase/RNase_PH_dom_sf"/>
</dbReference>
<dbReference type="GeneID" id="259488"/>
<dbReference type="PhylomeDB" id="Q9N4P9"/>
<dbReference type="InterPro" id="IPR020568">
    <property type="entry name" value="Ribosomal_Su5_D2-typ_SF"/>
</dbReference>
<dbReference type="PANTHER" id="PTHR11953:SF0">
    <property type="entry name" value="EXOSOME COMPLEX COMPONENT RRP41"/>
    <property type="match status" value="1"/>
</dbReference>
<dbReference type="InterPro" id="IPR036345">
    <property type="entry name" value="ExoRNase_PH_dom2_sf"/>
</dbReference>
<dbReference type="eggNOG" id="KOG1068">
    <property type="taxonomic scope" value="Eukaryota"/>
</dbReference>
<dbReference type="Pfam" id="PF01138">
    <property type="entry name" value="RNase_PH"/>
    <property type="match status" value="1"/>
</dbReference>
<evidence type="ECO:0007829" key="6">
    <source>
        <dbReference type="PeptideAtlas" id="Q9N4P9"/>
    </source>
</evidence>
<dbReference type="CTD" id="259488"/>
<dbReference type="GO" id="GO:0000176">
    <property type="term" value="C:nuclear exosome (RNase complex)"/>
    <property type="evidence" value="ECO:0000318"/>
    <property type="project" value="GO_Central"/>
</dbReference>
<keyword evidence="4" id="KW-1185">Reference proteome</keyword>
<dbReference type="Reactome" id="R-CEL-429958">
    <property type="pathway name" value="mRNA decay by 3' to 5' exoribonuclease"/>
</dbReference>
<dbReference type="FunFam" id="3.30.230.70:FF:000073">
    <property type="entry name" value="EXOSome (Multiexonuclease complex) component"/>
    <property type="match status" value="1"/>
</dbReference>
<dbReference type="SUPFAM" id="SSF54211">
    <property type="entry name" value="Ribosomal protein S5 domain 2-like"/>
    <property type="match status" value="1"/>
</dbReference>
<protein>
    <submittedName>
        <fullName evidence="3">Exoribonuclease phosphorolytic domain-containing protein</fullName>
    </submittedName>
</protein>
<dbReference type="PeptideAtlas" id="Q9N4P9"/>
<evidence type="ECO:0000313" key="4">
    <source>
        <dbReference type="Proteomes" id="UP000001940"/>
    </source>
</evidence>
<dbReference type="GO" id="GO:0071028">
    <property type="term" value="P:nuclear mRNA surveillance"/>
    <property type="evidence" value="ECO:0000318"/>
    <property type="project" value="GO_Central"/>
</dbReference>
<evidence type="ECO:0000256" key="1">
    <source>
        <dbReference type="ARBA" id="ARBA00006678"/>
    </source>
</evidence>
<dbReference type="SMR" id="Q9N4P9"/>
<dbReference type="KEGG" id="cel:CELE_Y6D11A.1"/>
<comment type="similarity">
    <text evidence="1">Belongs to the RNase PH family.</text>
</comment>
<dbReference type="SUPFAM" id="SSF55666">
    <property type="entry name" value="Ribonuclease PH domain 2-like"/>
    <property type="match status" value="1"/>
</dbReference>
<organism evidence="3 4">
    <name type="scientific">Caenorhabditis elegans</name>
    <dbReference type="NCBI Taxonomy" id="6239"/>
    <lineage>
        <taxon>Eukaryota</taxon>
        <taxon>Metazoa</taxon>
        <taxon>Ecdysozoa</taxon>
        <taxon>Nematoda</taxon>
        <taxon>Chromadorea</taxon>
        <taxon>Rhabditida</taxon>
        <taxon>Rhabditina</taxon>
        <taxon>Rhabditomorpha</taxon>
        <taxon>Rhabditoidea</taxon>
        <taxon>Rhabditidae</taxon>
        <taxon>Peloderinae</taxon>
        <taxon>Caenorhabditis</taxon>
    </lineage>
</organism>
<dbReference type="Reactome" id="R-CEL-450513">
    <property type="pathway name" value="Tristetraprolin (TTP, ZFP36) binds and destabilizes mRNA"/>
</dbReference>
<evidence type="ECO:0000259" key="2">
    <source>
        <dbReference type="Pfam" id="PF01138"/>
    </source>
</evidence>
<dbReference type="STRING" id="6239.Y6D11A.1.1"/>
<name>Q9N4P9_CAEEL</name>
<feature type="domain" description="Exoribonuclease phosphorolytic" evidence="2">
    <location>
        <begin position="37"/>
        <end position="152"/>
    </location>
</feature>
<reference evidence="3 4" key="1">
    <citation type="journal article" date="1998" name="Science">
        <title>Genome sequence of the nematode C. elegans: a platform for investigating biology.</title>
        <authorList>
            <consortium name="The C. elegans sequencing consortium"/>
            <person name="Sulson J.E."/>
            <person name="Waterston R."/>
        </authorList>
    </citation>
    <scope>NUCLEOTIDE SEQUENCE [LARGE SCALE GENOMIC DNA]</scope>
    <source>
        <strain evidence="3 4">Bristol N2</strain>
    </source>
</reference>